<name>A0A2K3NRY8_TRIPR</name>
<sequence length="60" mass="6270">MDASSPIPTPKCLRGDFCLHPHPHGVKIFVFGTPNGAIPAGIRSTGCKLTTLVAEVGVKE</sequence>
<dbReference type="Proteomes" id="UP000236291">
    <property type="component" value="Unassembled WGS sequence"/>
</dbReference>
<evidence type="ECO:0000313" key="2">
    <source>
        <dbReference type="EMBL" id="PNY10143.1"/>
    </source>
</evidence>
<comment type="caution">
    <text evidence="1">The sequence shown here is derived from an EMBL/GenBank/DDBJ whole genome shotgun (WGS) entry which is preliminary data.</text>
</comment>
<dbReference type="AlphaFoldDB" id="A0A2K3NRY8"/>
<reference evidence="1 3" key="1">
    <citation type="journal article" date="2014" name="Am. J. Bot.">
        <title>Genome assembly and annotation for red clover (Trifolium pratense; Fabaceae).</title>
        <authorList>
            <person name="Istvanek J."/>
            <person name="Jaros M."/>
            <person name="Krenek A."/>
            <person name="Repkova J."/>
        </authorList>
    </citation>
    <scope>NUCLEOTIDE SEQUENCE [LARGE SCALE GENOMIC DNA]</scope>
    <source>
        <strain evidence="3">cv. Tatra</strain>
        <tissue evidence="1">Young leaves</tissue>
    </source>
</reference>
<reference evidence="1 3" key="2">
    <citation type="journal article" date="2017" name="Front. Plant Sci.">
        <title>Gene Classification and Mining of Molecular Markers Useful in Red Clover (Trifolium pratense) Breeding.</title>
        <authorList>
            <person name="Istvanek J."/>
            <person name="Dluhosova J."/>
            <person name="Dluhos P."/>
            <person name="Patkova L."/>
            <person name="Nedelnik J."/>
            <person name="Repkova J."/>
        </authorList>
    </citation>
    <scope>NUCLEOTIDE SEQUENCE [LARGE SCALE GENOMIC DNA]</scope>
    <source>
        <strain evidence="3">cv. Tatra</strain>
        <tissue evidence="1">Young leaves</tissue>
    </source>
</reference>
<accession>A0A2K3NRY8</accession>
<evidence type="ECO:0000313" key="1">
    <source>
        <dbReference type="EMBL" id="PNY05792.1"/>
    </source>
</evidence>
<dbReference type="EMBL" id="ASHM01000980">
    <property type="protein sequence ID" value="PNY05792.1"/>
    <property type="molecule type" value="Genomic_DNA"/>
</dbReference>
<gene>
    <name evidence="1" type="ORF">L195_g002250</name>
    <name evidence="2" type="ORF">L195_g006712</name>
</gene>
<proteinExistence type="predicted"/>
<evidence type="ECO:0000313" key="3">
    <source>
        <dbReference type="Proteomes" id="UP000236291"/>
    </source>
</evidence>
<organism evidence="1 3">
    <name type="scientific">Trifolium pratense</name>
    <name type="common">Red clover</name>
    <dbReference type="NCBI Taxonomy" id="57577"/>
    <lineage>
        <taxon>Eukaryota</taxon>
        <taxon>Viridiplantae</taxon>
        <taxon>Streptophyta</taxon>
        <taxon>Embryophyta</taxon>
        <taxon>Tracheophyta</taxon>
        <taxon>Spermatophyta</taxon>
        <taxon>Magnoliopsida</taxon>
        <taxon>eudicotyledons</taxon>
        <taxon>Gunneridae</taxon>
        <taxon>Pentapetalae</taxon>
        <taxon>rosids</taxon>
        <taxon>fabids</taxon>
        <taxon>Fabales</taxon>
        <taxon>Fabaceae</taxon>
        <taxon>Papilionoideae</taxon>
        <taxon>50 kb inversion clade</taxon>
        <taxon>NPAAA clade</taxon>
        <taxon>Hologalegina</taxon>
        <taxon>IRL clade</taxon>
        <taxon>Trifolieae</taxon>
        <taxon>Trifolium</taxon>
    </lineage>
</organism>
<protein>
    <submittedName>
        <fullName evidence="1">Uncharacterized protein</fullName>
    </submittedName>
</protein>
<dbReference type="EMBL" id="ASHM01003616">
    <property type="protein sequence ID" value="PNY10143.1"/>
    <property type="molecule type" value="Genomic_DNA"/>
</dbReference>